<evidence type="ECO:0000313" key="2">
    <source>
        <dbReference type="Proteomes" id="UP000017836"/>
    </source>
</evidence>
<dbReference type="Gramene" id="ERN03882">
    <property type="protein sequence ID" value="ERN03882"/>
    <property type="gene ID" value="AMTR_s00078p00172460"/>
</dbReference>
<accession>W1P206</accession>
<dbReference type="HOGENOM" id="CLU_2174357_0_0_1"/>
<reference evidence="2" key="1">
    <citation type="journal article" date="2013" name="Science">
        <title>The Amborella genome and the evolution of flowering plants.</title>
        <authorList>
            <consortium name="Amborella Genome Project"/>
        </authorList>
    </citation>
    <scope>NUCLEOTIDE SEQUENCE [LARGE SCALE GENOMIC DNA]</scope>
</reference>
<gene>
    <name evidence="1" type="ORF">AMTR_s00078p00172460</name>
</gene>
<dbReference type="EMBL" id="KI394330">
    <property type="protein sequence ID" value="ERN03882.1"/>
    <property type="molecule type" value="Genomic_DNA"/>
</dbReference>
<dbReference type="Proteomes" id="UP000017836">
    <property type="component" value="Unassembled WGS sequence"/>
</dbReference>
<protein>
    <submittedName>
        <fullName evidence="1">Uncharacterized protein</fullName>
    </submittedName>
</protein>
<organism evidence="1 2">
    <name type="scientific">Amborella trichopoda</name>
    <dbReference type="NCBI Taxonomy" id="13333"/>
    <lineage>
        <taxon>Eukaryota</taxon>
        <taxon>Viridiplantae</taxon>
        <taxon>Streptophyta</taxon>
        <taxon>Embryophyta</taxon>
        <taxon>Tracheophyta</taxon>
        <taxon>Spermatophyta</taxon>
        <taxon>Magnoliopsida</taxon>
        <taxon>Amborellales</taxon>
        <taxon>Amborellaceae</taxon>
        <taxon>Amborella</taxon>
    </lineage>
</organism>
<keyword evidence="2" id="KW-1185">Reference proteome</keyword>
<evidence type="ECO:0000313" key="1">
    <source>
        <dbReference type="EMBL" id="ERN03882.1"/>
    </source>
</evidence>
<name>W1P206_AMBTC</name>
<dbReference type="AlphaFoldDB" id="W1P206"/>
<proteinExistence type="predicted"/>
<sequence length="93" mass="10479">MYPLWYHRASYRTGVCPLPTFDPLLVKPFAIIPMEDEDDALLVDGFAHHIVVADGVVADTRDMRNDTHGNLAMVEVEEPPPLNIFQEAHPLLL</sequence>